<keyword evidence="5 7" id="KW-0175">Coiled coil</keyword>
<protein>
    <recommendedName>
        <fullName evidence="13">OBERON-like protein</fullName>
    </recommendedName>
</protein>
<dbReference type="PRINTS" id="PR01544">
    <property type="entry name" value="ARATH130DUF"/>
</dbReference>
<evidence type="ECO:0000256" key="6">
    <source>
        <dbReference type="ARBA" id="ARBA00023242"/>
    </source>
</evidence>
<dbReference type="RefSeq" id="XP_024387082.1">
    <property type="nucleotide sequence ID" value="XM_024531314.2"/>
</dbReference>
<evidence type="ECO:0000259" key="9">
    <source>
        <dbReference type="Pfam" id="PF07227"/>
    </source>
</evidence>
<dbReference type="PANTHER" id="PTHR21736:SF37">
    <property type="entry name" value="PROTEIN OBERON 2"/>
    <property type="match status" value="1"/>
</dbReference>
<evidence type="ECO:0000256" key="4">
    <source>
        <dbReference type="ARBA" id="ARBA00022833"/>
    </source>
</evidence>
<evidence type="ECO:0008006" key="13">
    <source>
        <dbReference type="Google" id="ProtNLM"/>
    </source>
</evidence>
<evidence type="ECO:0000256" key="2">
    <source>
        <dbReference type="ARBA" id="ARBA00022723"/>
    </source>
</evidence>
<dbReference type="RefSeq" id="XP_024387083.1">
    <property type="nucleotide sequence ID" value="XM_024531315.2"/>
</dbReference>
<feature type="compositionally biased region" description="Acidic residues" evidence="8">
    <location>
        <begin position="100"/>
        <end position="109"/>
    </location>
</feature>
<dbReference type="Pfam" id="PF07227">
    <property type="entry name" value="PHD_Oberon"/>
    <property type="match status" value="1"/>
</dbReference>
<dbReference type="RefSeq" id="XP_024387076.1">
    <property type="nucleotide sequence ID" value="XM_024531308.2"/>
</dbReference>
<dbReference type="EnsemblPlants" id="Pp3c10_23730V3.18">
    <property type="protein sequence ID" value="Pp3c10_23730V3.18"/>
    <property type="gene ID" value="Pp3c10_23730"/>
</dbReference>
<dbReference type="EnsemblPlants" id="Pp3c10_23730V3.19">
    <property type="protein sequence ID" value="Pp3c10_23730V3.19"/>
    <property type="gene ID" value="Pp3c10_23730"/>
</dbReference>
<dbReference type="EMBL" id="ABEU02000010">
    <property type="status" value="NOT_ANNOTATED_CDS"/>
    <property type="molecule type" value="Genomic_DNA"/>
</dbReference>
<dbReference type="Pfam" id="PF16312">
    <property type="entry name" value="Oberon_cc"/>
    <property type="match status" value="1"/>
</dbReference>
<dbReference type="GO" id="GO:0010078">
    <property type="term" value="P:maintenance of root meristem identity"/>
    <property type="evidence" value="ECO:0000318"/>
    <property type="project" value="GO_Central"/>
</dbReference>
<evidence type="ECO:0000256" key="5">
    <source>
        <dbReference type="ARBA" id="ARBA00023054"/>
    </source>
</evidence>
<dbReference type="KEGG" id="ppp:112287825"/>
<dbReference type="Gramene" id="Pp3c10_23730V3.17">
    <property type="protein sequence ID" value="Pp3c10_23730V3.17"/>
    <property type="gene ID" value="Pp3c10_23730"/>
</dbReference>
<keyword evidence="6" id="KW-0539">Nucleus</keyword>
<feature type="coiled-coil region" evidence="7">
    <location>
        <begin position="449"/>
        <end position="497"/>
    </location>
</feature>
<keyword evidence="3" id="KW-0863">Zinc-finger</keyword>
<dbReference type="InterPro" id="IPR032881">
    <property type="entry name" value="Oberon-like_PHD"/>
</dbReference>
<evidence type="ECO:0000313" key="12">
    <source>
        <dbReference type="Proteomes" id="UP000006727"/>
    </source>
</evidence>
<dbReference type="GO" id="GO:0005634">
    <property type="term" value="C:nucleus"/>
    <property type="evidence" value="ECO:0000318"/>
    <property type="project" value="GO_Central"/>
</dbReference>
<dbReference type="GO" id="GO:0010468">
    <property type="term" value="P:regulation of gene expression"/>
    <property type="evidence" value="ECO:0000318"/>
    <property type="project" value="GO_Central"/>
</dbReference>
<dbReference type="CDD" id="cd15612">
    <property type="entry name" value="PHD_OBE1_like"/>
    <property type="match status" value="1"/>
</dbReference>
<keyword evidence="4" id="KW-0862">Zinc</keyword>
<evidence type="ECO:0000313" key="11">
    <source>
        <dbReference type="EnsemblPlants" id="Pp3c10_23730V3.18"/>
    </source>
</evidence>
<dbReference type="InterPro" id="IPR032535">
    <property type="entry name" value="Oberon_CC"/>
</dbReference>
<evidence type="ECO:0000256" key="7">
    <source>
        <dbReference type="SAM" id="Coils"/>
    </source>
</evidence>
<dbReference type="GO" id="GO:0010071">
    <property type="term" value="P:root meristem specification"/>
    <property type="evidence" value="ECO:0000318"/>
    <property type="project" value="GO_Central"/>
</dbReference>
<feature type="domain" description="Oberon-like PHD finger" evidence="9">
    <location>
        <begin position="229"/>
        <end position="356"/>
    </location>
</feature>
<sequence>MKRSRSHSEGGGGQELNVGVNLHNVNAPFQPRASVASMSHPQISLSLVSSEGRTGTGTEPCWAGNTQLRDSPTESASSRETWPTQVGSQQDTIGGQGQNEEVEEGDEEEAEQKVVQRVNTSNRIQPLDIIKEPLDIMAQRMREQPDESLEELKADVRDILGNQNRREEFSLLQRLLTIRRDFTPERLMRAHKTQLEIFVALKTGILAFLLPDISVFHTALVEIFFHKTCRNISCRSPLPANDCTCECCRSMSGFCNQCMCVMCSKFDFDANTFRWLGCDVCSHWTHSDCAMRSGTISMGVSTKAGSDRDSNSCELIFRCRACGGVSELLGWARDVFQNCALRWERDSLGKELDYVRRIFHMADDTKGNHLGRKAQEVLDKMKNGLDTSSAIKEILCFFQADTENVESKDKERDNVKVLDRREVCDRVAGVVREVIAKLEGVAEEKVLLVKKARSALESSDRELKDKQQELADLLYEKQRKKQQIEELESIVRLKRAEAEMFQFKSDEARREAEGLQRIVSAKVEKVEEEYTSRYLKLRLEEAEAERRLLFDKLQGPDAVRFLKGSDPSQMLLLNKIHGLFERVGMVSTMPPEGPSTPTGNAANAGSILAFPSTSVVESSCSGLASGQRKRRCMHRSCSIWSLKIFRSSEKEQSRLDQAFHPDSWRVPHSELFFV</sequence>
<name>A0A7I4A1T3_PHYPA</name>
<dbReference type="Gramene" id="Pp3c10_23730V3.19">
    <property type="protein sequence ID" value="Pp3c10_23730V3.19"/>
    <property type="gene ID" value="Pp3c10_23730"/>
</dbReference>
<dbReference type="RefSeq" id="XP_024387084.1">
    <property type="nucleotide sequence ID" value="XM_024531316.2"/>
</dbReference>
<dbReference type="RefSeq" id="XP_024387077.1">
    <property type="nucleotide sequence ID" value="XM_024531309.2"/>
</dbReference>
<reference evidence="11" key="3">
    <citation type="submission" date="2020-12" db="UniProtKB">
        <authorList>
            <consortium name="EnsemblPlants"/>
        </authorList>
    </citation>
    <scope>IDENTIFICATION</scope>
</reference>
<reference evidence="11 12" key="1">
    <citation type="journal article" date="2008" name="Science">
        <title>The Physcomitrella genome reveals evolutionary insights into the conquest of land by plants.</title>
        <authorList>
            <person name="Rensing S."/>
            <person name="Lang D."/>
            <person name="Zimmer A."/>
            <person name="Terry A."/>
            <person name="Salamov A."/>
            <person name="Shapiro H."/>
            <person name="Nishiyama T."/>
            <person name="Perroud P.-F."/>
            <person name="Lindquist E."/>
            <person name="Kamisugi Y."/>
            <person name="Tanahashi T."/>
            <person name="Sakakibara K."/>
            <person name="Fujita T."/>
            <person name="Oishi K."/>
            <person name="Shin-I T."/>
            <person name="Kuroki Y."/>
            <person name="Toyoda A."/>
            <person name="Suzuki Y."/>
            <person name="Hashimoto A."/>
            <person name="Yamaguchi K."/>
            <person name="Sugano A."/>
            <person name="Kohara Y."/>
            <person name="Fujiyama A."/>
            <person name="Anterola A."/>
            <person name="Aoki S."/>
            <person name="Ashton N."/>
            <person name="Barbazuk W.B."/>
            <person name="Barker E."/>
            <person name="Bennetzen J."/>
            <person name="Bezanilla M."/>
            <person name="Blankenship R."/>
            <person name="Cho S.H."/>
            <person name="Dutcher S."/>
            <person name="Estelle M."/>
            <person name="Fawcett J.A."/>
            <person name="Gundlach H."/>
            <person name="Hanada K."/>
            <person name="Heyl A."/>
            <person name="Hicks K.A."/>
            <person name="Hugh J."/>
            <person name="Lohr M."/>
            <person name="Mayer K."/>
            <person name="Melkozernov A."/>
            <person name="Murata T."/>
            <person name="Nelson D."/>
            <person name="Pils B."/>
            <person name="Prigge M."/>
            <person name="Reiss B."/>
            <person name="Renner T."/>
            <person name="Rombauts S."/>
            <person name="Rushton P."/>
            <person name="Sanderfoot A."/>
            <person name="Schween G."/>
            <person name="Shiu S.-H."/>
            <person name="Stueber K."/>
            <person name="Theodoulou F.L."/>
            <person name="Tu H."/>
            <person name="Van de Peer Y."/>
            <person name="Verrier P.J."/>
            <person name="Waters E."/>
            <person name="Wood A."/>
            <person name="Yang L."/>
            <person name="Cove D."/>
            <person name="Cuming A."/>
            <person name="Hasebe M."/>
            <person name="Lucas S."/>
            <person name="Mishler D.B."/>
            <person name="Reski R."/>
            <person name="Grigoriev I."/>
            <person name="Quatrano R.S."/>
            <person name="Boore J.L."/>
        </authorList>
    </citation>
    <scope>NUCLEOTIDE SEQUENCE [LARGE SCALE GENOMIC DNA]</scope>
    <source>
        <strain evidence="11 12">cv. Gransden 2004</strain>
    </source>
</reference>
<gene>
    <name evidence="11" type="primary">LOC112287825</name>
</gene>
<comment type="subcellular location">
    <subcellularLocation>
        <location evidence="1">Nucleus</location>
    </subcellularLocation>
</comment>
<dbReference type="RefSeq" id="XP_024387080.1">
    <property type="nucleotide sequence ID" value="XM_024531312.2"/>
</dbReference>
<dbReference type="RefSeq" id="XP_024387075.1">
    <property type="nucleotide sequence ID" value="XM_024531307.2"/>
</dbReference>
<reference evidence="11 12" key="2">
    <citation type="journal article" date="2018" name="Plant J.">
        <title>The Physcomitrella patens chromosome-scale assembly reveals moss genome structure and evolution.</title>
        <authorList>
            <person name="Lang D."/>
            <person name="Ullrich K.K."/>
            <person name="Murat F."/>
            <person name="Fuchs J."/>
            <person name="Jenkins J."/>
            <person name="Haas F.B."/>
            <person name="Piednoel M."/>
            <person name="Gundlach H."/>
            <person name="Van Bel M."/>
            <person name="Meyberg R."/>
            <person name="Vives C."/>
            <person name="Morata J."/>
            <person name="Symeonidi A."/>
            <person name="Hiss M."/>
            <person name="Muchero W."/>
            <person name="Kamisugi Y."/>
            <person name="Saleh O."/>
            <person name="Blanc G."/>
            <person name="Decker E.L."/>
            <person name="van Gessel N."/>
            <person name="Grimwood J."/>
            <person name="Hayes R.D."/>
            <person name="Graham S.W."/>
            <person name="Gunter L.E."/>
            <person name="McDaniel S.F."/>
            <person name="Hoernstein S.N.W."/>
            <person name="Larsson A."/>
            <person name="Li F.W."/>
            <person name="Perroud P.F."/>
            <person name="Phillips J."/>
            <person name="Ranjan P."/>
            <person name="Rokshar D.S."/>
            <person name="Rothfels C.J."/>
            <person name="Schneider L."/>
            <person name="Shu S."/>
            <person name="Stevenson D.W."/>
            <person name="Thummler F."/>
            <person name="Tillich M."/>
            <person name="Villarreal Aguilar J.C."/>
            <person name="Widiez T."/>
            <person name="Wong G.K."/>
            <person name="Wymore A."/>
            <person name="Zhang Y."/>
            <person name="Zimmer A.D."/>
            <person name="Quatrano R.S."/>
            <person name="Mayer K.F.X."/>
            <person name="Goodstein D."/>
            <person name="Casacuberta J.M."/>
            <person name="Vandepoele K."/>
            <person name="Reski R."/>
            <person name="Cuming A.C."/>
            <person name="Tuskan G.A."/>
            <person name="Maumus F."/>
            <person name="Salse J."/>
            <person name="Schmutz J."/>
            <person name="Rensing S.A."/>
        </authorList>
    </citation>
    <scope>NUCLEOTIDE SEQUENCE [LARGE SCALE GENOMIC DNA]</scope>
    <source>
        <strain evidence="11 12">cv. Gransden 2004</strain>
    </source>
</reference>
<evidence type="ECO:0000256" key="1">
    <source>
        <dbReference type="ARBA" id="ARBA00004123"/>
    </source>
</evidence>
<dbReference type="RefSeq" id="XP_024387072.1">
    <property type="nucleotide sequence ID" value="XM_024531304.2"/>
</dbReference>
<feature type="region of interest" description="Disordered" evidence="8">
    <location>
        <begin position="47"/>
        <end position="109"/>
    </location>
</feature>
<dbReference type="InterPro" id="IPR047578">
    <property type="entry name" value="OBE1-like_PHD"/>
</dbReference>
<dbReference type="Gramene" id="Pp3c10_23730V3.20">
    <property type="protein sequence ID" value="Pp3c10_23730V3.20"/>
    <property type="gene ID" value="Pp3c10_23730"/>
</dbReference>
<keyword evidence="12" id="KW-1185">Reference proteome</keyword>
<feature type="domain" description="Oberon coiled-coil region" evidence="10">
    <location>
        <begin position="450"/>
        <end position="579"/>
    </location>
</feature>
<dbReference type="EnsemblPlants" id="Pp3c10_23730V3.17">
    <property type="protein sequence ID" value="Pp3c10_23730V3.17"/>
    <property type="gene ID" value="Pp3c10_23730"/>
</dbReference>
<dbReference type="InterPro" id="IPR004082">
    <property type="entry name" value="OBERON"/>
</dbReference>
<dbReference type="PANTHER" id="PTHR21736">
    <property type="entry name" value="VERNALIZATION-INSENSITIVE PROTEIN 3"/>
    <property type="match status" value="1"/>
</dbReference>
<keyword evidence="2" id="KW-0479">Metal-binding</keyword>
<evidence type="ECO:0000256" key="8">
    <source>
        <dbReference type="SAM" id="MobiDB-lite"/>
    </source>
</evidence>
<feature type="compositionally biased region" description="Polar residues" evidence="8">
    <location>
        <begin position="64"/>
        <end position="93"/>
    </location>
</feature>
<dbReference type="RefSeq" id="XP_024387081.1">
    <property type="nucleotide sequence ID" value="XM_024531313.2"/>
</dbReference>
<dbReference type="RefSeq" id="XP_024387078.1">
    <property type="nucleotide sequence ID" value="XM_024531310.2"/>
</dbReference>
<evidence type="ECO:0000259" key="10">
    <source>
        <dbReference type="Pfam" id="PF16312"/>
    </source>
</evidence>
<organism evidence="11 12">
    <name type="scientific">Physcomitrium patens</name>
    <name type="common">Spreading-leaved earth moss</name>
    <name type="synonym">Physcomitrella patens</name>
    <dbReference type="NCBI Taxonomy" id="3218"/>
    <lineage>
        <taxon>Eukaryota</taxon>
        <taxon>Viridiplantae</taxon>
        <taxon>Streptophyta</taxon>
        <taxon>Embryophyta</taxon>
        <taxon>Bryophyta</taxon>
        <taxon>Bryophytina</taxon>
        <taxon>Bryopsida</taxon>
        <taxon>Funariidae</taxon>
        <taxon>Funariales</taxon>
        <taxon>Funariaceae</taxon>
        <taxon>Physcomitrium</taxon>
    </lineage>
</organism>
<dbReference type="AlphaFoldDB" id="A0A7I4A1T3"/>
<evidence type="ECO:0000256" key="3">
    <source>
        <dbReference type="ARBA" id="ARBA00022771"/>
    </source>
</evidence>
<dbReference type="GO" id="GO:0010492">
    <property type="term" value="P:maintenance of shoot apical meristem identity"/>
    <property type="evidence" value="ECO:0000318"/>
    <property type="project" value="GO_Central"/>
</dbReference>
<dbReference type="FunCoup" id="A0A7I4A1T3">
    <property type="interactions" value="2102"/>
</dbReference>
<dbReference type="GeneID" id="112287825"/>
<accession>A0A7I4A1T3</accession>
<dbReference type="Gramene" id="Pp3c10_23730V3.18">
    <property type="protein sequence ID" value="Pp3c10_23730V3.18"/>
    <property type="gene ID" value="Pp3c10_23730"/>
</dbReference>
<dbReference type="Proteomes" id="UP000006727">
    <property type="component" value="Chromosome 10"/>
</dbReference>
<dbReference type="RefSeq" id="XP_024387085.1">
    <property type="nucleotide sequence ID" value="XM_024531317.2"/>
</dbReference>
<dbReference type="RefSeq" id="XP_024387079.1">
    <property type="nucleotide sequence ID" value="XM_024531311.2"/>
</dbReference>
<dbReference type="OrthoDB" id="1892623at2759"/>
<feature type="compositionally biased region" description="Polar residues" evidence="8">
    <location>
        <begin position="47"/>
        <end position="57"/>
    </location>
</feature>
<dbReference type="GO" id="GO:0008270">
    <property type="term" value="F:zinc ion binding"/>
    <property type="evidence" value="ECO:0007669"/>
    <property type="project" value="UniProtKB-KW"/>
</dbReference>
<dbReference type="EnsemblPlants" id="Pp3c10_23730V3.20">
    <property type="protein sequence ID" value="Pp3c10_23730V3.20"/>
    <property type="gene ID" value="Pp3c10_23730"/>
</dbReference>
<dbReference type="RefSeq" id="XP_073393139.1">
    <property type="nucleotide sequence ID" value="XM_073537038.1"/>
</dbReference>
<proteinExistence type="predicted"/>